<comment type="caution">
    <text evidence="1">The sequence shown here is derived from an EMBL/GenBank/DDBJ whole genome shotgun (WGS) entry which is preliminary data.</text>
</comment>
<reference evidence="1 2" key="1">
    <citation type="journal article" date="2024" name="BMC Genomics">
        <title>De novo assembly and annotation of Popillia japonica's genome with initial clues to its potential as an invasive pest.</title>
        <authorList>
            <person name="Cucini C."/>
            <person name="Boschi S."/>
            <person name="Funari R."/>
            <person name="Cardaioli E."/>
            <person name="Iannotti N."/>
            <person name="Marturano G."/>
            <person name="Paoli F."/>
            <person name="Bruttini M."/>
            <person name="Carapelli A."/>
            <person name="Frati F."/>
            <person name="Nardi F."/>
        </authorList>
    </citation>
    <scope>NUCLEOTIDE SEQUENCE [LARGE SCALE GENOMIC DNA]</scope>
    <source>
        <strain evidence="1">DMR45628</strain>
    </source>
</reference>
<name>A0AAW1LE18_POPJA</name>
<evidence type="ECO:0000313" key="2">
    <source>
        <dbReference type="Proteomes" id="UP001458880"/>
    </source>
</evidence>
<proteinExistence type="predicted"/>
<evidence type="ECO:0000313" key="1">
    <source>
        <dbReference type="EMBL" id="KAK9731879.1"/>
    </source>
</evidence>
<organism evidence="1 2">
    <name type="scientific">Popillia japonica</name>
    <name type="common">Japanese beetle</name>
    <dbReference type="NCBI Taxonomy" id="7064"/>
    <lineage>
        <taxon>Eukaryota</taxon>
        <taxon>Metazoa</taxon>
        <taxon>Ecdysozoa</taxon>
        <taxon>Arthropoda</taxon>
        <taxon>Hexapoda</taxon>
        <taxon>Insecta</taxon>
        <taxon>Pterygota</taxon>
        <taxon>Neoptera</taxon>
        <taxon>Endopterygota</taxon>
        <taxon>Coleoptera</taxon>
        <taxon>Polyphaga</taxon>
        <taxon>Scarabaeiformia</taxon>
        <taxon>Scarabaeidae</taxon>
        <taxon>Rutelinae</taxon>
        <taxon>Popillia</taxon>
    </lineage>
</organism>
<dbReference type="EMBL" id="JASPKY010000125">
    <property type="protein sequence ID" value="KAK9731879.1"/>
    <property type="molecule type" value="Genomic_DNA"/>
</dbReference>
<sequence length="79" mass="8863">MKLNFIVLPLRCPHSFSKATILKNERTGPSLPVPLSDRHAINQGNTFAHLSAMKFSDMQMDPPRAWVEGYGTERKPANV</sequence>
<accession>A0AAW1LE18</accession>
<gene>
    <name evidence="1" type="ORF">QE152_g13283</name>
</gene>
<dbReference type="Proteomes" id="UP001458880">
    <property type="component" value="Unassembled WGS sequence"/>
</dbReference>
<keyword evidence="2" id="KW-1185">Reference proteome</keyword>
<dbReference type="AlphaFoldDB" id="A0AAW1LE18"/>
<protein>
    <submittedName>
        <fullName evidence="1">Uncharacterized protein</fullName>
    </submittedName>
</protein>